<dbReference type="InterPro" id="IPR000259">
    <property type="entry name" value="Adhesion_dom_fimbrial"/>
</dbReference>
<protein>
    <submittedName>
        <fullName evidence="7">Fimbrial protein</fullName>
    </submittedName>
</protein>
<dbReference type="OrthoDB" id="6625927at2"/>
<feature type="chain" id="PRO_5019144226" evidence="5">
    <location>
        <begin position="22"/>
        <end position="354"/>
    </location>
</feature>
<feature type="domain" description="Fimbrial-type adhesion" evidence="6">
    <location>
        <begin position="202"/>
        <end position="353"/>
    </location>
</feature>
<evidence type="ECO:0000256" key="4">
    <source>
        <dbReference type="ARBA" id="ARBA00023263"/>
    </source>
</evidence>
<dbReference type="InterPro" id="IPR008966">
    <property type="entry name" value="Adhesion_dom_sf"/>
</dbReference>
<dbReference type="GO" id="GO:0043709">
    <property type="term" value="P:cell adhesion involved in single-species biofilm formation"/>
    <property type="evidence" value="ECO:0007669"/>
    <property type="project" value="TreeGrafter"/>
</dbReference>
<evidence type="ECO:0000256" key="1">
    <source>
        <dbReference type="ARBA" id="ARBA00004561"/>
    </source>
</evidence>
<name>A0A427UQV3_9ENTR</name>
<dbReference type="SUPFAM" id="SSF49401">
    <property type="entry name" value="Bacterial adhesins"/>
    <property type="match status" value="1"/>
</dbReference>
<dbReference type="Proteomes" id="UP000275331">
    <property type="component" value="Unassembled WGS sequence"/>
</dbReference>
<sequence>MRLSLYLLLLVAGLFSHSVWAATCNGDTGQMTINFQNIKYLPSLRNNTQMTSLMADSGSGFRFTCDQQAMQAGSLSIKYAQTIKGKETNINGRMVFESAVAGIGYSLGFQCNGGPIHYLDGAGMHNTTVCSSSENPSLLRQQHIVVKAYVTFYKTGTVMLLSGNHTNSPPLSNVGKVYVEIPGSRAGTPITIDLTAMNVEIGNSASCYVKTSNIVVDLGRVNRSDFKGVGTKAGSAKTFTIPVWCTQPADIKIAFFGTPVAASMNDTLAIKQVPTSAKGVGIKLSYGNNGSGAPIAGSALHINDAGILPTLGHVTANKVTSAQPFNFVAQMVQTEATVNAGSVNSTSTFVLEYN</sequence>
<evidence type="ECO:0000256" key="5">
    <source>
        <dbReference type="SAM" id="SignalP"/>
    </source>
</evidence>
<gene>
    <name evidence="7" type="ORF">EGT71_19250</name>
</gene>
<comment type="subcellular location">
    <subcellularLocation>
        <location evidence="1">Fimbrium</location>
    </subcellularLocation>
</comment>
<dbReference type="GO" id="GO:0009289">
    <property type="term" value="C:pilus"/>
    <property type="evidence" value="ECO:0007669"/>
    <property type="project" value="UniProtKB-SubCell"/>
</dbReference>
<dbReference type="RefSeq" id="WP_125294829.1">
    <property type="nucleotide sequence ID" value="NZ_JAPTZM010000005.1"/>
</dbReference>
<evidence type="ECO:0000313" key="8">
    <source>
        <dbReference type="Proteomes" id="UP000275331"/>
    </source>
</evidence>
<dbReference type="Gene3D" id="2.60.40.1090">
    <property type="entry name" value="Fimbrial-type adhesion domain"/>
    <property type="match status" value="1"/>
</dbReference>
<dbReference type="PANTHER" id="PTHR33420:SF12">
    <property type="entry name" value="FIMBRIN-LIKE PROTEIN FIMI-RELATED"/>
    <property type="match status" value="1"/>
</dbReference>
<dbReference type="Pfam" id="PF00419">
    <property type="entry name" value="Fimbrial"/>
    <property type="match status" value="1"/>
</dbReference>
<evidence type="ECO:0000256" key="3">
    <source>
        <dbReference type="ARBA" id="ARBA00022729"/>
    </source>
</evidence>
<evidence type="ECO:0000256" key="2">
    <source>
        <dbReference type="ARBA" id="ARBA00006671"/>
    </source>
</evidence>
<proteinExistence type="inferred from homology"/>
<keyword evidence="4" id="KW-0281">Fimbrium</keyword>
<comment type="caution">
    <text evidence="7">The sequence shown here is derived from an EMBL/GenBank/DDBJ whole genome shotgun (WGS) entry which is preliminary data.</text>
</comment>
<evidence type="ECO:0000313" key="7">
    <source>
        <dbReference type="EMBL" id="RSE22920.1"/>
    </source>
</evidence>
<dbReference type="EMBL" id="RHXB01000015">
    <property type="protein sequence ID" value="RSE22920.1"/>
    <property type="molecule type" value="Genomic_DNA"/>
</dbReference>
<feature type="signal peptide" evidence="5">
    <location>
        <begin position="1"/>
        <end position="21"/>
    </location>
</feature>
<organism evidence="7 8">
    <name type="scientific">Atlantibacter subterraneus</name>
    <dbReference type="NCBI Taxonomy" id="255519"/>
    <lineage>
        <taxon>Bacteria</taxon>
        <taxon>Pseudomonadati</taxon>
        <taxon>Pseudomonadota</taxon>
        <taxon>Gammaproteobacteria</taxon>
        <taxon>Enterobacterales</taxon>
        <taxon>Enterobacteriaceae</taxon>
        <taxon>Atlantibacter</taxon>
    </lineage>
</organism>
<dbReference type="InterPro" id="IPR050263">
    <property type="entry name" value="Bact_Fimbrial_Adh_Pro"/>
</dbReference>
<evidence type="ECO:0000259" key="6">
    <source>
        <dbReference type="Pfam" id="PF00419"/>
    </source>
</evidence>
<dbReference type="InterPro" id="IPR036937">
    <property type="entry name" value="Adhesion_dom_fimbrial_sf"/>
</dbReference>
<accession>A0A427UQV3</accession>
<reference evidence="7 8" key="1">
    <citation type="submission" date="2018-10" db="EMBL/GenBank/DDBJ databases">
        <title>Transmission dynamics of multidrug resistant bacteria on intensive care unit surfaces.</title>
        <authorList>
            <person name="D'Souza A.W."/>
            <person name="Potter R.F."/>
            <person name="Wallace M."/>
            <person name="Shupe A."/>
            <person name="Patel S."/>
            <person name="Sun S."/>
            <person name="Gul D."/>
            <person name="Kwon J.H."/>
            <person name="Andleeb S."/>
            <person name="Burnham C.-A.D."/>
            <person name="Dantas G."/>
        </authorList>
    </citation>
    <scope>NUCLEOTIDE SEQUENCE [LARGE SCALE GENOMIC DNA]</scope>
    <source>
        <strain evidence="7 8">AS_373</strain>
    </source>
</reference>
<keyword evidence="3 5" id="KW-0732">Signal</keyword>
<dbReference type="AlphaFoldDB" id="A0A427UQV3"/>
<dbReference type="PANTHER" id="PTHR33420">
    <property type="entry name" value="FIMBRIAL SUBUNIT ELFA-RELATED"/>
    <property type="match status" value="1"/>
</dbReference>
<comment type="similarity">
    <text evidence="2">Belongs to the fimbrial protein family.</text>
</comment>